<keyword evidence="9" id="KW-0326">Glycosidase</keyword>
<keyword evidence="5" id="KW-0238">DNA-binding</keyword>
<evidence type="ECO:0000259" key="10">
    <source>
        <dbReference type="PROSITE" id="PS51068"/>
    </source>
</evidence>
<dbReference type="OrthoDB" id="9800855at2"/>
<dbReference type="InterPro" id="IPR035937">
    <property type="entry name" value="FPG_N"/>
</dbReference>
<comment type="catalytic activity">
    <reaction evidence="1">
        <text>Hydrolysis of DNA containing ring-opened 7-methylguanine residues, releasing 2,6-diamino-4-hydroxy-5-(N-methyl)formamidopyrimidine.</text>
        <dbReference type="EC" id="3.2.2.23"/>
    </reaction>
</comment>
<dbReference type="PANTHER" id="PTHR22993">
    <property type="entry name" value="FORMAMIDOPYRIMIDINE-DNA GLYCOSYLASE"/>
    <property type="match status" value="1"/>
</dbReference>
<proteinExistence type="inferred from homology"/>
<evidence type="ECO:0000256" key="7">
    <source>
        <dbReference type="ARBA" id="ARBA00023239"/>
    </source>
</evidence>
<dbReference type="GO" id="GO:0034039">
    <property type="term" value="F:8-oxo-7,8-dihydroguanine DNA N-glycosylase activity"/>
    <property type="evidence" value="ECO:0007669"/>
    <property type="project" value="TreeGrafter"/>
</dbReference>
<evidence type="ECO:0000256" key="1">
    <source>
        <dbReference type="ARBA" id="ARBA00001668"/>
    </source>
</evidence>
<dbReference type="InterPro" id="IPR015886">
    <property type="entry name" value="H2TH_FPG"/>
</dbReference>
<dbReference type="STRING" id="767817.Desgi_0531"/>
<reference evidence="11 12" key="1">
    <citation type="submission" date="2012-01" db="EMBL/GenBank/DDBJ databases">
        <title>Complete sequence of Desulfotomaculum gibsoniae DSM 7213.</title>
        <authorList>
            <consortium name="US DOE Joint Genome Institute"/>
            <person name="Lucas S."/>
            <person name="Han J."/>
            <person name="Lapidus A."/>
            <person name="Cheng J.-F."/>
            <person name="Goodwin L."/>
            <person name="Pitluck S."/>
            <person name="Peters L."/>
            <person name="Ovchinnikova G."/>
            <person name="Teshima H."/>
            <person name="Detter J.C."/>
            <person name="Han C."/>
            <person name="Tapia R."/>
            <person name="Land M."/>
            <person name="Hauser L."/>
            <person name="Kyrpides N."/>
            <person name="Ivanova N."/>
            <person name="Pagani I."/>
            <person name="Parshina S."/>
            <person name="Plugge C."/>
            <person name="Muyzer G."/>
            <person name="Kuever J."/>
            <person name="Ivanova A."/>
            <person name="Nazina T."/>
            <person name="Klenk H.-P."/>
            <person name="Brambilla E."/>
            <person name="Spring S."/>
            <person name="Stams A.F."/>
            <person name="Woyke T."/>
        </authorList>
    </citation>
    <scope>NUCLEOTIDE SEQUENCE [LARGE SCALE GENOMIC DNA]</scope>
    <source>
        <strain evidence="11 12">DSM 7213</strain>
    </source>
</reference>
<dbReference type="GO" id="GO:0016829">
    <property type="term" value="F:lyase activity"/>
    <property type="evidence" value="ECO:0007669"/>
    <property type="project" value="UniProtKB-KW"/>
</dbReference>
<dbReference type="GO" id="GO:0008270">
    <property type="term" value="F:zinc ion binding"/>
    <property type="evidence" value="ECO:0007669"/>
    <property type="project" value="InterPro"/>
</dbReference>
<name>R4KAA0_9FIRM</name>
<evidence type="ECO:0000256" key="8">
    <source>
        <dbReference type="ARBA" id="ARBA00023268"/>
    </source>
</evidence>
<dbReference type="InterPro" id="IPR010979">
    <property type="entry name" value="Ribosomal_uS13-like_H2TH"/>
</dbReference>
<feature type="domain" description="Formamidopyrimidine-DNA glycosylase catalytic" evidence="10">
    <location>
        <begin position="2"/>
        <end position="106"/>
    </location>
</feature>
<evidence type="ECO:0000256" key="4">
    <source>
        <dbReference type="ARBA" id="ARBA00022801"/>
    </source>
</evidence>
<dbReference type="SMART" id="SM00898">
    <property type="entry name" value="Fapy_DNA_glyco"/>
    <property type="match status" value="1"/>
</dbReference>
<evidence type="ECO:0000256" key="5">
    <source>
        <dbReference type="ARBA" id="ARBA00023125"/>
    </source>
</evidence>
<dbReference type="RefSeq" id="WP_006523442.1">
    <property type="nucleotide sequence ID" value="NC_021184.1"/>
</dbReference>
<keyword evidence="7" id="KW-0456">Lyase</keyword>
<comment type="similarity">
    <text evidence="2">Belongs to the FPG family.</text>
</comment>
<keyword evidence="6" id="KW-0234">DNA repair</keyword>
<organism evidence="11 12">
    <name type="scientific">Desulfoscipio gibsoniae DSM 7213</name>
    <dbReference type="NCBI Taxonomy" id="767817"/>
    <lineage>
        <taxon>Bacteria</taxon>
        <taxon>Bacillati</taxon>
        <taxon>Bacillota</taxon>
        <taxon>Clostridia</taxon>
        <taxon>Eubacteriales</taxon>
        <taxon>Desulfallaceae</taxon>
        <taxon>Desulfoscipio</taxon>
    </lineage>
</organism>
<dbReference type="GO" id="GO:0006284">
    <property type="term" value="P:base-excision repair"/>
    <property type="evidence" value="ECO:0007669"/>
    <property type="project" value="InterPro"/>
</dbReference>
<accession>R4KAA0</accession>
<keyword evidence="8" id="KW-0511">Multifunctional enzyme</keyword>
<keyword evidence="12" id="KW-1185">Reference proteome</keyword>
<sequence length="201" mass="22993">MPELSEIFQLSEQINREFRNQIIKDVHVIEEKCLNMPAADFISILSDKRIEHITSRGKWVCIKLEQDYRLLLSLGMGGNVILHENDQTLPDKYQLRIDIHDGRLLTIGFWWFGYVHAVNGSDLGNHKMTAKLGHTPIRDSGFTEEHFVGLLKGRKGSVKSFLLNQNNIAGIGNVYIQDILFKAKMHPNRKLQTITLSSLRA</sequence>
<evidence type="ECO:0000256" key="6">
    <source>
        <dbReference type="ARBA" id="ARBA00023204"/>
    </source>
</evidence>
<dbReference type="EMBL" id="CP003273">
    <property type="protein sequence ID" value="AGL00098.1"/>
    <property type="molecule type" value="Genomic_DNA"/>
</dbReference>
<dbReference type="Pfam" id="PF01149">
    <property type="entry name" value="Fapy_DNA_glyco"/>
    <property type="match status" value="1"/>
</dbReference>
<evidence type="ECO:0000256" key="3">
    <source>
        <dbReference type="ARBA" id="ARBA00022763"/>
    </source>
</evidence>
<protein>
    <submittedName>
        <fullName evidence="11">Formamidopyrimidine-DNA glycosylase</fullName>
    </submittedName>
</protein>
<keyword evidence="3" id="KW-0227">DNA damage</keyword>
<dbReference type="AlphaFoldDB" id="R4KAA0"/>
<dbReference type="PROSITE" id="PS51068">
    <property type="entry name" value="FPG_CAT"/>
    <property type="match status" value="1"/>
</dbReference>
<dbReference type="Pfam" id="PF06831">
    <property type="entry name" value="H2TH"/>
    <property type="match status" value="1"/>
</dbReference>
<dbReference type="Gene3D" id="3.20.190.10">
    <property type="entry name" value="MutM-like, N-terminal"/>
    <property type="match status" value="1"/>
</dbReference>
<dbReference type="Proteomes" id="UP000013520">
    <property type="component" value="Chromosome"/>
</dbReference>
<dbReference type="Gene3D" id="1.10.8.50">
    <property type="match status" value="1"/>
</dbReference>
<dbReference type="SUPFAM" id="SSF81624">
    <property type="entry name" value="N-terminal domain of MutM-like DNA repair proteins"/>
    <property type="match status" value="1"/>
</dbReference>
<gene>
    <name evidence="11" type="ORF">Desgi_0531</name>
</gene>
<evidence type="ECO:0000256" key="2">
    <source>
        <dbReference type="ARBA" id="ARBA00009409"/>
    </source>
</evidence>
<dbReference type="GO" id="GO:0003684">
    <property type="term" value="F:damaged DNA binding"/>
    <property type="evidence" value="ECO:0007669"/>
    <property type="project" value="InterPro"/>
</dbReference>
<dbReference type="SUPFAM" id="SSF46946">
    <property type="entry name" value="S13-like H2TH domain"/>
    <property type="match status" value="1"/>
</dbReference>
<evidence type="ECO:0000313" key="12">
    <source>
        <dbReference type="Proteomes" id="UP000013520"/>
    </source>
</evidence>
<dbReference type="SMART" id="SM01232">
    <property type="entry name" value="H2TH"/>
    <property type="match status" value="1"/>
</dbReference>
<evidence type="ECO:0000256" key="9">
    <source>
        <dbReference type="ARBA" id="ARBA00023295"/>
    </source>
</evidence>
<dbReference type="InterPro" id="IPR012319">
    <property type="entry name" value="FPG_cat"/>
</dbReference>
<keyword evidence="4" id="KW-0378">Hydrolase</keyword>
<dbReference type="KEGG" id="dgi:Desgi_0531"/>
<dbReference type="PANTHER" id="PTHR22993:SF9">
    <property type="entry name" value="FORMAMIDOPYRIMIDINE-DNA GLYCOSYLASE"/>
    <property type="match status" value="1"/>
</dbReference>
<dbReference type="GO" id="GO:0003906">
    <property type="term" value="F:DNA-(apurinic or apyrimidinic site) endonuclease activity"/>
    <property type="evidence" value="ECO:0007669"/>
    <property type="project" value="InterPro"/>
</dbReference>
<evidence type="ECO:0000313" key="11">
    <source>
        <dbReference type="EMBL" id="AGL00098.1"/>
    </source>
</evidence>
<dbReference type="HOGENOM" id="CLU_038423_1_2_9"/>
<dbReference type="eggNOG" id="COG0266">
    <property type="taxonomic scope" value="Bacteria"/>
</dbReference>